<feature type="region of interest" description="Disordered" evidence="1">
    <location>
        <begin position="1"/>
        <end position="196"/>
    </location>
</feature>
<proteinExistence type="predicted"/>
<evidence type="ECO:0000259" key="2">
    <source>
        <dbReference type="Pfam" id="PF13699"/>
    </source>
</evidence>
<feature type="region of interest" description="Disordered" evidence="1">
    <location>
        <begin position="1350"/>
        <end position="1399"/>
    </location>
</feature>
<dbReference type="STRING" id="1035707.SAMN05216552_105710"/>
<feature type="region of interest" description="Disordered" evidence="1">
    <location>
        <begin position="1212"/>
        <end position="1260"/>
    </location>
</feature>
<feature type="compositionally biased region" description="Basic and acidic residues" evidence="1">
    <location>
        <begin position="99"/>
        <end position="113"/>
    </location>
</feature>
<dbReference type="OrthoDB" id="7387101at2"/>
<feature type="domain" description="eCIS core" evidence="2">
    <location>
        <begin position="198"/>
        <end position="274"/>
    </location>
</feature>
<reference evidence="4" key="1">
    <citation type="submission" date="2016-10" db="EMBL/GenBank/DDBJ databases">
        <authorList>
            <person name="Varghese N."/>
            <person name="Submissions S."/>
        </authorList>
    </citation>
    <scope>NUCLEOTIDE SEQUENCE [LARGE SCALE GENOMIC DNA]</scope>
    <source>
        <strain evidence="4">CGMCC 1.11014</strain>
    </source>
</reference>
<dbReference type="InterPro" id="IPR025295">
    <property type="entry name" value="eCIS_core_dom"/>
</dbReference>
<feature type="compositionally biased region" description="Gly residues" evidence="1">
    <location>
        <begin position="53"/>
        <end position="68"/>
    </location>
</feature>
<name>A0A1I7M4T0_9BURK</name>
<keyword evidence="4" id="KW-1185">Reference proteome</keyword>
<feature type="compositionally biased region" description="Basic and acidic residues" evidence="1">
    <location>
        <begin position="26"/>
        <end position="48"/>
    </location>
</feature>
<evidence type="ECO:0000313" key="4">
    <source>
        <dbReference type="Proteomes" id="UP000199391"/>
    </source>
</evidence>
<feature type="compositionally biased region" description="Low complexity" evidence="1">
    <location>
        <begin position="1249"/>
        <end position="1259"/>
    </location>
</feature>
<organism evidence="3 4">
    <name type="scientific">Pseudoduganella namucuonensis</name>
    <dbReference type="NCBI Taxonomy" id="1035707"/>
    <lineage>
        <taxon>Bacteria</taxon>
        <taxon>Pseudomonadati</taxon>
        <taxon>Pseudomonadota</taxon>
        <taxon>Betaproteobacteria</taxon>
        <taxon>Burkholderiales</taxon>
        <taxon>Oxalobacteraceae</taxon>
        <taxon>Telluria group</taxon>
        <taxon>Pseudoduganella</taxon>
    </lineage>
</organism>
<dbReference type="RefSeq" id="WP_093561148.1">
    <property type="nucleotide sequence ID" value="NZ_FPBO01000057.1"/>
</dbReference>
<feature type="compositionally biased region" description="Low complexity" evidence="1">
    <location>
        <begin position="1350"/>
        <end position="1393"/>
    </location>
</feature>
<evidence type="ECO:0000256" key="1">
    <source>
        <dbReference type="SAM" id="MobiDB-lite"/>
    </source>
</evidence>
<gene>
    <name evidence="3" type="ORF">SAMN05216552_105710</name>
</gene>
<accession>A0A1I7M4T0</accession>
<dbReference type="Pfam" id="PF13699">
    <property type="entry name" value="eCIS_core"/>
    <property type="match status" value="2"/>
</dbReference>
<feature type="compositionally biased region" description="Low complexity" evidence="1">
    <location>
        <begin position="1"/>
        <end position="25"/>
    </location>
</feature>
<dbReference type="EMBL" id="FPBO01000057">
    <property type="protein sequence ID" value="SFV16959.1"/>
    <property type="molecule type" value="Genomic_DNA"/>
</dbReference>
<dbReference type="Proteomes" id="UP000199391">
    <property type="component" value="Unassembled WGS sequence"/>
</dbReference>
<feature type="compositionally biased region" description="Low complexity" evidence="1">
    <location>
        <begin position="117"/>
        <end position="135"/>
    </location>
</feature>
<protein>
    <recommendedName>
        <fullName evidence="2">eCIS core domain-containing protein</fullName>
    </recommendedName>
</protein>
<evidence type="ECO:0000313" key="3">
    <source>
        <dbReference type="EMBL" id="SFV16959.1"/>
    </source>
</evidence>
<feature type="domain" description="eCIS core" evidence="2">
    <location>
        <begin position="1273"/>
        <end position="1350"/>
    </location>
</feature>
<sequence length="2356" mass="244751">MPAAPPAADSKKPAAAPKADAAPGKDAAKPGGKQEAKAGGKAEAKPESKGAGAKAGGKPGDKAGGAEGGAKSPAAESPGQRFDRMAVRAKLAVSEPGDAVEREADAVADKVMRMPEPAAAAPKSKGGGAQPAAPGVQRKEAAGEQPKTSAPSAPKAGGAGGAKSAVQRKEADASDKNQPPAPESTQDIVGRLGPGEALDPDTAAYFEKRLGHELGHVRIHTDAAAALSAAQIQARAFTYGTHIAFASGQYQPNTESGKRLLAHELAHVMQQSEGSISRMLMRTPAAAPSGGGGGDFEVSKSMLEVPPIKGRHVGGYKVLAGASNLKRKGAYDASTRGTKQIGEWTKAVKPDLNKIPADRRPSAASGFDLHLETAGGAKTKVIKAASQDELTRLLQIPTWNAAGEDIQFQVDHMVEYQLGGADAIDNMELLNQAHNGSVGSSFSHGIKKTIRAEIEADPAKPALANYAGPKNAAGLPTAEGVMEAMTIVFKSVQGRARESGRKEGGSMFWSKEQIEALDHVIPQLGGGGNFDGSETSFILLSPSGNLQIAALAHGKSQNKIAIGPGQAGGMAGFKMKQLTLQNGYKDAAAGANIGTLDGTLDFGPAVAIPPGNVSVPVSQNVAGKYAGRLGTPTGEGMPNEVDFKPMSPLKLSDITFGKGVYGKAMLHPSHPALSGVSIPAQIMDGKLGLFYTLDATQLAGKLKIPGLKIDSAGVTLGYDGTEFSVMGGVEFTIQKFGSGYLNASIDTAKNFTLEGGFRADTRLFDEASMKLWYRSKGGFGGSGTLAITKPGKIKGLKSARLTAKYEDSVFTATGDVAPDIPGLKAASLSVKYENDALDITGTLGIDDKVPGVEKADITVNVKQADAGWKVGASGTVTPKLPGLSGAQLAFTYDDGEVLIEGEFEVKKGPLDGKVKAGVTNAEVDETGKRTGKGSGEAFKVYGAADIKAEFIKDKLDGMLKLRLLPDGSVRVGGGLKTKDFEVFPKYPKDGGEFFNKSFSTPPVPLPGLGFSVGSVSVGITFSASITAKAYASIGPGKLTGINLKVEEFDPATVDFNTLEISGGGAFEVYGDAGFGADARINLIFGAAIAELVGSVGVEAKAGLPADKPILNAKSDFTYSQAKGLDISNTFNLNISPELKFRLFGSVAARLNVIVDTITVWEKDWTLAEAAYKLPVGINATGSMGYNSKTGKIRPESPSEAIKVEKPSLEADTMKDVVLGNSAPPKVKSEAEGGGKAPDTQVKPKREEGAAGAPPAAAGGVDEDIVSRLGTGAPLEDAVRGEFEQRFKADLSHVRIYTGPNAAFKAKELNAKAFSVGEHIAFAEGQYQPDTPEGKQLIAHELAHVMQQQGGAARQVARCEPGSAPAAPSPAPAAAATPSTPAPTGAAAPPSAAGGATGSAGRGLIQVPALKLPELKYSSALENNHRKTAYDNALGRTLIRPAGYRRADVDSRQRTLWTGATRAGDLRTQLADKVRGLEPDKVYIAVPRTLTLANAGQHVIVGAPNELALAMRQPRWDRQGRVDPNPFEIDHIVELQVGGPGYDILDNLELLERTANGASGRAIDGYMDEALADYLRSPAAAALPDTDKNAEVLKRQYRVQFQGFAVQGTPAAGKRWTLAEVRAADPAEGLRIYDPSDLTSPAPTDPNAILRPWPAGVDATRFTGSPNTLVLYPSVRGGQPRQVPLRDGQPADPGGVLQGWLPGIDIGELNFTLNDTGDGPIGRIRGRLNHAQLAESARVDVDMTIKRRRGLANAGVLDTEALRSRFEGLLRDGGVTAFSPVIVDEVDVLPGVGLYIAGRVEPTIEMIRNASLDFQVRGNELIVSKTFYGGDIQLGGPLRVDGSDLTVGLGTRTGLNVSGGIAFSIDRLGQGTLRGAGRGREFAVEGNFAFDRGLFDADANISLAYRRGPDAPDGKLSGAGTVTIGEGKVRGVRGATVRAEFDGERRSLDGTAQLDIPGVESATLGVRFTPEDGTTISGSARFRDQPGIRNGQITATLTEADGGWTMSARGGAEATFAGITATLDASYDDGLFKFSAEAPFAAGPATGNVLVGVTNGDVDDDGNVTGAGGGTELKGFGNGTVNVRLTEHLQGGVGLKVRPSGELLVSGRIGIPGSVELFGQYPPPDRARRELFHMPTVSIPLVGFAVGGNTVGLALTINGRITGYAHVGPGLLTQAEIMVEDFNPAQPESLRVTGGATFDLPAAAGVEAGLDAGVSLGAAVVRSTAGINVSAAAGVEAHVTPHVDLDWTQADGLHVHGDLNASLSPQLRFSLIGYAEVVADAFVTSFTLWRKDWNLAERSIGSSLSLGLNVPVDYYSDDRGVVFDPNQVSFTVPELNADTLSSLLEDGGEHVEDNPPA</sequence>